<dbReference type="Proteomes" id="UP000582659">
    <property type="component" value="Unassembled WGS sequence"/>
</dbReference>
<dbReference type="GO" id="GO:0000122">
    <property type="term" value="P:negative regulation of transcription by RNA polymerase II"/>
    <property type="evidence" value="ECO:0007669"/>
    <property type="project" value="TreeGrafter"/>
</dbReference>
<dbReference type="AlphaFoldDB" id="A0A1I7RJ19"/>
<dbReference type="EMBL" id="CAJFCV020000004">
    <property type="protein sequence ID" value="CAG9119265.1"/>
    <property type="molecule type" value="Genomic_DNA"/>
</dbReference>
<proteinExistence type="inferred from homology"/>
<dbReference type="Proteomes" id="UP000095284">
    <property type="component" value="Unplaced"/>
</dbReference>
<evidence type="ECO:0000313" key="13">
    <source>
        <dbReference type="EMBL" id="CAG9119265.1"/>
    </source>
</evidence>
<evidence type="ECO:0000313" key="15">
    <source>
        <dbReference type="Proteomes" id="UP000659654"/>
    </source>
</evidence>
<dbReference type="OrthoDB" id="5831779at2759"/>
<evidence type="ECO:0000256" key="2">
    <source>
        <dbReference type="ARBA" id="ARBA00022723"/>
    </source>
</evidence>
<sequence length="566" mass="63923">MDGRAKRQPCQICGTVTQSIGYKAFVCGACSIFYRRNFRNKDRIFCRKNGNCDLQVGNRNSCRGCRMKMCRALGLRMVGNSLVIQSNGYPKDDIEDDSQLAVVKANDDEPSTSFAKLIDVSHDSPPMELNSAGNMQNISMTNRTPLLNDLMKIKTEPQPIKTEPPQPFGSAFELLNTHLQPQSSNTYPSLGSLETRPVFSSLKPECSLSYNSFNSNSSTCSPPSVNSSTDPNSAPNSVRTTLHLGSGLQMFTPTENELIDDFFVDAVVGLKPAFDPSCTASAVGIDPSRFPTLAKTVQVFQRFEDRQCCLSSICKGSEVKMDSEYVYINMPLYSIMENRTLRLICRVITELMSDIPRFAVPERAQILKTTLLEVSSAYKLALTNRYFPEFSDNHMALFPGFYCRTDEFVGFMKKDYNRTKHVLQPLWEVGSNVIRRFRYVMPNFVEMSMFCASILWDNIERLNLMNEEAAKAREALFLEFSQHLNEIHGTKGAVRVTRVMSLMYDLKSYCATYEEAFSLMGVFLPPDRDCFWCSKPQMSDSQLINFATEDEETDNVDHFTINAPNI</sequence>
<dbReference type="WBParaSite" id="BXY_0070100.1">
    <property type="protein sequence ID" value="BXY_0070100.1"/>
    <property type="gene ID" value="BXY_0070100"/>
</dbReference>
<keyword evidence="15" id="KW-1185">Reference proteome</keyword>
<dbReference type="InterPro" id="IPR035500">
    <property type="entry name" value="NHR-like_dom_sf"/>
</dbReference>
<feature type="compositionally biased region" description="Low complexity" evidence="10">
    <location>
        <begin position="214"/>
        <end position="228"/>
    </location>
</feature>
<keyword evidence="3" id="KW-0863">Zinc-finger</keyword>
<keyword evidence="8" id="KW-0675">Receptor</keyword>
<dbReference type="Proteomes" id="UP000659654">
    <property type="component" value="Unassembled WGS sequence"/>
</dbReference>
<dbReference type="InterPro" id="IPR050234">
    <property type="entry name" value="Nuclear_hormone_rcpt_NR1"/>
</dbReference>
<dbReference type="Gene3D" id="3.30.50.10">
    <property type="entry name" value="Erythroid Transcription Factor GATA-1, subunit A"/>
    <property type="match status" value="1"/>
</dbReference>
<evidence type="ECO:0000256" key="1">
    <source>
        <dbReference type="ARBA" id="ARBA00005993"/>
    </source>
</evidence>
<dbReference type="GO" id="GO:0008270">
    <property type="term" value="F:zinc ion binding"/>
    <property type="evidence" value="ECO:0007669"/>
    <property type="project" value="UniProtKB-KW"/>
</dbReference>
<keyword evidence="7" id="KW-0804">Transcription</keyword>
<evidence type="ECO:0000256" key="5">
    <source>
        <dbReference type="ARBA" id="ARBA00023015"/>
    </source>
</evidence>
<dbReference type="InterPro" id="IPR001628">
    <property type="entry name" value="Znf_hrmn_rcpt"/>
</dbReference>
<evidence type="ECO:0000256" key="9">
    <source>
        <dbReference type="ARBA" id="ARBA00023242"/>
    </source>
</evidence>
<dbReference type="GO" id="GO:0009755">
    <property type="term" value="P:hormone-mediated signaling pathway"/>
    <property type="evidence" value="ECO:0007669"/>
    <property type="project" value="TreeGrafter"/>
</dbReference>
<evidence type="ECO:0000256" key="10">
    <source>
        <dbReference type="SAM" id="MobiDB-lite"/>
    </source>
</evidence>
<dbReference type="GO" id="GO:0045944">
    <property type="term" value="P:positive regulation of transcription by RNA polymerase II"/>
    <property type="evidence" value="ECO:0007669"/>
    <property type="project" value="TreeGrafter"/>
</dbReference>
<dbReference type="PANTHER" id="PTHR24082">
    <property type="entry name" value="NUCLEAR HORMONE RECEPTOR"/>
    <property type="match status" value="1"/>
</dbReference>
<dbReference type="EMBL" id="CAJFDI010000004">
    <property type="protein sequence ID" value="CAD5228639.1"/>
    <property type="molecule type" value="Genomic_DNA"/>
</dbReference>
<keyword evidence="2" id="KW-0479">Metal-binding</keyword>
<dbReference type="PANTHER" id="PTHR24082:SF473">
    <property type="entry name" value="ECDYSONE-INDUCED PROTEIN 75B, ISOFORM B"/>
    <property type="match status" value="1"/>
</dbReference>
<dbReference type="InterPro" id="IPR013088">
    <property type="entry name" value="Znf_NHR/GATA"/>
</dbReference>
<dbReference type="PROSITE" id="PS51030">
    <property type="entry name" value="NUCLEAR_REC_DBD_2"/>
    <property type="match status" value="1"/>
</dbReference>
<reference evidence="16" key="1">
    <citation type="submission" date="2016-11" db="UniProtKB">
        <authorList>
            <consortium name="WormBaseParasite"/>
        </authorList>
    </citation>
    <scope>IDENTIFICATION</scope>
</reference>
<comment type="similarity">
    <text evidence="1">Belongs to the nuclear hormone receptor family.</text>
</comment>
<evidence type="ECO:0000259" key="11">
    <source>
        <dbReference type="PROSITE" id="PS51030"/>
    </source>
</evidence>
<evidence type="ECO:0000313" key="14">
    <source>
        <dbReference type="Proteomes" id="UP000095284"/>
    </source>
</evidence>
<gene>
    <name evidence="12" type="ORF">BXYJ_LOCUS10545</name>
</gene>
<dbReference type="GO" id="GO:0030154">
    <property type="term" value="P:cell differentiation"/>
    <property type="evidence" value="ECO:0007669"/>
    <property type="project" value="TreeGrafter"/>
</dbReference>
<dbReference type="SUPFAM" id="SSF57716">
    <property type="entry name" value="Glucocorticoid receptor-like (DNA-binding domain)"/>
    <property type="match status" value="1"/>
</dbReference>
<reference evidence="13" key="2">
    <citation type="submission" date="2020-08" db="EMBL/GenBank/DDBJ databases">
        <authorList>
            <person name="Kikuchi T."/>
        </authorList>
    </citation>
    <scope>NUCLEOTIDE SEQUENCE</scope>
    <source>
        <strain evidence="12">Ka4C1</strain>
    </source>
</reference>
<dbReference type="GO" id="GO:0000978">
    <property type="term" value="F:RNA polymerase II cis-regulatory region sequence-specific DNA binding"/>
    <property type="evidence" value="ECO:0007669"/>
    <property type="project" value="TreeGrafter"/>
</dbReference>
<dbReference type="SMR" id="A0A1I7RJ19"/>
<name>A0A1I7RJ19_BURXY</name>
<keyword evidence="4" id="KW-0862">Zinc</keyword>
<evidence type="ECO:0000256" key="8">
    <source>
        <dbReference type="ARBA" id="ARBA00023170"/>
    </source>
</evidence>
<keyword evidence="6" id="KW-0238">DNA-binding</keyword>
<feature type="domain" description="Nuclear receptor" evidence="11">
    <location>
        <begin position="7"/>
        <end position="82"/>
    </location>
</feature>
<evidence type="ECO:0000256" key="7">
    <source>
        <dbReference type="ARBA" id="ARBA00023163"/>
    </source>
</evidence>
<accession>A0A1I7RJ19</accession>
<dbReference type="Pfam" id="PF00105">
    <property type="entry name" value="zf-C4"/>
    <property type="match status" value="1"/>
</dbReference>
<dbReference type="SUPFAM" id="SSF48508">
    <property type="entry name" value="Nuclear receptor ligand-binding domain"/>
    <property type="match status" value="1"/>
</dbReference>
<keyword evidence="9" id="KW-0539">Nucleus</keyword>
<dbReference type="GO" id="GO:0004879">
    <property type="term" value="F:nuclear receptor activity"/>
    <property type="evidence" value="ECO:0007669"/>
    <property type="project" value="TreeGrafter"/>
</dbReference>
<dbReference type="SMART" id="SM00399">
    <property type="entry name" value="ZnF_C4"/>
    <property type="match status" value="1"/>
</dbReference>
<evidence type="ECO:0000256" key="6">
    <source>
        <dbReference type="ARBA" id="ARBA00023125"/>
    </source>
</evidence>
<evidence type="ECO:0000313" key="12">
    <source>
        <dbReference type="EMBL" id="CAD5228639.1"/>
    </source>
</evidence>
<evidence type="ECO:0000313" key="16">
    <source>
        <dbReference type="WBParaSite" id="BXY_0070100.1"/>
    </source>
</evidence>
<protein>
    <submittedName>
        <fullName evidence="12">(pine wood nematode) hypothetical protein</fullName>
    </submittedName>
    <submittedName>
        <fullName evidence="16">Nuclear receptor domain-containing protein</fullName>
    </submittedName>
</protein>
<organism evidence="14 16">
    <name type="scientific">Bursaphelenchus xylophilus</name>
    <name type="common">Pinewood nematode worm</name>
    <name type="synonym">Aphelenchoides xylophilus</name>
    <dbReference type="NCBI Taxonomy" id="6326"/>
    <lineage>
        <taxon>Eukaryota</taxon>
        <taxon>Metazoa</taxon>
        <taxon>Ecdysozoa</taxon>
        <taxon>Nematoda</taxon>
        <taxon>Chromadorea</taxon>
        <taxon>Rhabditida</taxon>
        <taxon>Tylenchina</taxon>
        <taxon>Tylenchomorpha</taxon>
        <taxon>Aphelenchoidea</taxon>
        <taxon>Aphelenchoididae</taxon>
        <taxon>Bursaphelenchus</taxon>
    </lineage>
</organism>
<keyword evidence="5" id="KW-0805">Transcription regulation</keyword>
<feature type="region of interest" description="Disordered" evidence="10">
    <location>
        <begin position="214"/>
        <end position="236"/>
    </location>
</feature>
<evidence type="ECO:0000256" key="3">
    <source>
        <dbReference type="ARBA" id="ARBA00022771"/>
    </source>
</evidence>
<evidence type="ECO:0000256" key="4">
    <source>
        <dbReference type="ARBA" id="ARBA00022833"/>
    </source>
</evidence>